<protein>
    <submittedName>
        <fullName evidence="1">Uncharacterized protein</fullName>
    </submittedName>
</protein>
<accession>A0A4Q9LGD8</accession>
<evidence type="ECO:0000313" key="1">
    <source>
        <dbReference type="EMBL" id="TBU06485.1"/>
    </source>
</evidence>
<organism evidence="1 2">
    <name type="scientific">Hamiltosporidium magnivora</name>
    <dbReference type="NCBI Taxonomy" id="148818"/>
    <lineage>
        <taxon>Eukaryota</taxon>
        <taxon>Fungi</taxon>
        <taxon>Fungi incertae sedis</taxon>
        <taxon>Microsporidia</taxon>
        <taxon>Dubosqiidae</taxon>
        <taxon>Hamiltosporidium</taxon>
    </lineage>
</organism>
<dbReference type="EMBL" id="PITI01000441">
    <property type="protein sequence ID" value="TBU06485.1"/>
    <property type="molecule type" value="Genomic_DNA"/>
</dbReference>
<dbReference type="AlphaFoldDB" id="A0A4Q9LGD8"/>
<dbReference type="Proteomes" id="UP000291404">
    <property type="component" value="Unassembled WGS sequence"/>
</dbReference>
<sequence>MEKKYLKESESEPLGMKILSILTNFLLIYSTMKSNSKTSKETKKKEVIKSRNHIPDIVIYNDKDSSIYKRVFNHLYLKPLAIYLSEIFNRYLNEPAIKERIIPKLKNIASECDKITYTKQKHEEFFKKIATFARADIIHCKRLFLKKYKHDEIRNRFFDQLLEFSSNNNFISQATFYKNIKYSSITEAKIHCNTMDPNLTFEAAITDTKSTIFRTVMNLLVQGFSCLIGDLICFFPNFEDLYRFLYDNNKDKLQYKSEVCSNTLKFCPLKLKYRMKSYDDLPFEKLNSEVITASKYLKNWIFYKKINKFSDNCPKEILEMPLNRFFCLENQNITNVWNETGRKVNPESSKCHIKGIFRSDLADINRVEDSENIEKLKKKFENFIRSLTTNKNEISSQKNTIIYCILNLNNFYEEFVEETTNIINEKINTIKKTKMNTEKENTDKNRGKNDLKKLITLTHIYIFNLVKDHFKNANFTSETRNLFAFLEKIKKLLNITNIDFDLVIILENFSESIKGTEFSNKIYSVCEINVRDRERIAEYIKKIEEETVEITRTRFKQFICDFFKNYFENLSDVRIPKKQFLVSFLEIG</sequence>
<name>A0A4Q9LGD8_9MICR</name>
<dbReference type="VEuPathDB" id="MicrosporidiaDB:CWI39_1989p0010"/>
<dbReference type="VEuPathDB" id="MicrosporidiaDB:CWI39_0079p0010"/>
<dbReference type="VEuPathDB" id="MicrosporidiaDB:CWI36_0441p0010"/>
<comment type="caution">
    <text evidence="1">The sequence shown here is derived from an EMBL/GenBank/DDBJ whole genome shotgun (WGS) entry which is preliminary data.</text>
</comment>
<proteinExistence type="predicted"/>
<keyword evidence="2" id="KW-1185">Reference proteome</keyword>
<reference evidence="1 2" key="1">
    <citation type="submission" date="2017-12" db="EMBL/GenBank/DDBJ databases">
        <authorList>
            <person name="Pombert J.-F."/>
            <person name="Haag K.L."/>
            <person name="Ebert D."/>
        </authorList>
    </citation>
    <scope>NUCLEOTIDE SEQUENCE [LARGE SCALE GENOMIC DNA]</scope>
    <source>
        <strain evidence="1">BE-OM-2</strain>
    </source>
</reference>
<evidence type="ECO:0000313" key="2">
    <source>
        <dbReference type="Proteomes" id="UP000291404"/>
    </source>
</evidence>
<gene>
    <name evidence="1" type="ORF">CWI36_0441p0010</name>
</gene>